<gene>
    <name evidence="1" type="ORF">HGK34_17900</name>
</gene>
<dbReference type="Proteomes" id="UP000675409">
    <property type="component" value="Unassembled WGS sequence"/>
</dbReference>
<dbReference type="EMBL" id="JABBYC010000045">
    <property type="protein sequence ID" value="MBL0888135.1"/>
    <property type="molecule type" value="Genomic_DNA"/>
</dbReference>
<protein>
    <submittedName>
        <fullName evidence="1">ATP/GTP-binding protein</fullName>
    </submittedName>
</protein>
<evidence type="ECO:0000313" key="1">
    <source>
        <dbReference type="EMBL" id="MBL0888135.1"/>
    </source>
</evidence>
<proteinExistence type="predicted"/>
<accession>A0ABS1LPF4</accession>
<evidence type="ECO:0000313" key="2">
    <source>
        <dbReference type="Proteomes" id="UP000675409"/>
    </source>
</evidence>
<dbReference type="RefSeq" id="WP_201849916.1">
    <property type="nucleotide sequence ID" value="NZ_JABBYC010000045.1"/>
</dbReference>
<comment type="caution">
    <text evidence="1">The sequence shown here is derived from an EMBL/GenBank/DDBJ whole genome shotgun (WGS) entry which is preliminary data.</text>
</comment>
<keyword evidence="2" id="KW-1185">Reference proteome</keyword>
<organism evidence="1 2">
    <name type="scientific">Myceligenerans indicum</name>
    <dbReference type="NCBI Taxonomy" id="2593663"/>
    <lineage>
        <taxon>Bacteria</taxon>
        <taxon>Bacillati</taxon>
        <taxon>Actinomycetota</taxon>
        <taxon>Actinomycetes</taxon>
        <taxon>Micrococcales</taxon>
        <taxon>Promicromonosporaceae</taxon>
        <taxon>Myceligenerans</taxon>
    </lineage>
</organism>
<reference evidence="1 2" key="1">
    <citation type="journal article" date="2021" name="Arch. Microbiol.">
        <title>Myceligenerans indicum sp. nov., an actinobacterium isolated from mangrove sediment of Sundarbans, India.</title>
        <authorList>
            <person name="Asha K."/>
            <person name="Bhadury P."/>
        </authorList>
    </citation>
    <scope>NUCLEOTIDE SEQUENCE [LARGE SCALE GENOMIC DNA]</scope>
    <source>
        <strain evidence="1 2">I2</strain>
    </source>
</reference>
<sequence length="172" mass="18452">MGRELYWAPSEAAAPDPVDLARRAVSRMDFAAVDIGIVPQDDPDHVGVVGMPVWMWVENPAPATVGPLAESVSAGGVTVTVEARMERVVWDMGDGNTVSCTGPGTPYRESFGGEASPDCGYRYETQGNPYTVTATSYWTIRWESDGEAGSLPVQELTASTQITIGEVQVLRQ</sequence>
<name>A0ABS1LPF4_9MICO</name>